<name>W7X6Z7_TETTS</name>
<accession>W7X6Z7</accession>
<dbReference type="AlphaFoldDB" id="W7X6Z7"/>
<evidence type="ECO:0000313" key="1">
    <source>
        <dbReference type="EMBL" id="EWS73142.1"/>
    </source>
</evidence>
<protein>
    <submittedName>
        <fullName evidence="1">Uncharacterized protein</fullName>
    </submittedName>
</protein>
<reference evidence="2" key="1">
    <citation type="journal article" date="2006" name="PLoS Biol.">
        <title>Macronuclear genome sequence of the ciliate Tetrahymena thermophila, a model eukaryote.</title>
        <authorList>
            <person name="Eisen J.A."/>
            <person name="Coyne R.S."/>
            <person name="Wu M."/>
            <person name="Wu D."/>
            <person name="Thiagarajan M."/>
            <person name="Wortman J.R."/>
            <person name="Badger J.H."/>
            <person name="Ren Q."/>
            <person name="Amedeo P."/>
            <person name="Jones K.M."/>
            <person name="Tallon L.J."/>
            <person name="Delcher A.L."/>
            <person name="Salzberg S.L."/>
            <person name="Silva J.C."/>
            <person name="Haas B.J."/>
            <person name="Majoros W.H."/>
            <person name="Farzad M."/>
            <person name="Carlton J.M."/>
            <person name="Smith R.K. Jr."/>
            <person name="Garg J."/>
            <person name="Pearlman R.E."/>
            <person name="Karrer K.M."/>
            <person name="Sun L."/>
            <person name="Manning G."/>
            <person name="Elde N.C."/>
            <person name="Turkewitz A.P."/>
            <person name="Asai D.J."/>
            <person name="Wilkes D.E."/>
            <person name="Wang Y."/>
            <person name="Cai H."/>
            <person name="Collins K."/>
            <person name="Stewart B.A."/>
            <person name="Lee S.R."/>
            <person name="Wilamowska K."/>
            <person name="Weinberg Z."/>
            <person name="Ruzzo W.L."/>
            <person name="Wloga D."/>
            <person name="Gaertig J."/>
            <person name="Frankel J."/>
            <person name="Tsao C.-C."/>
            <person name="Gorovsky M.A."/>
            <person name="Keeling P.J."/>
            <person name="Waller R.F."/>
            <person name="Patron N.J."/>
            <person name="Cherry J.M."/>
            <person name="Stover N.A."/>
            <person name="Krieger C.J."/>
            <person name="del Toro C."/>
            <person name="Ryder H.F."/>
            <person name="Williamson S.C."/>
            <person name="Barbeau R.A."/>
            <person name="Hamilton E.P."/>
            <person name="Orias E."/>
        </authorList>
    </citation>
    <scope>NUCLEOTIDE SEQUENCE [LARGE SCALE GENOMIC DNA]</scope>
    <source>
        <strain evidence="2">SB210</strain>
    </source>
</reference>
<dbReference type="EMBL" id="GG662608">
    <property type="protein sequence ID" value="EWS73142.1"/>
    <property type="molecule type" value="Genomic_DNA"/>
</dbReference>
<dbReference type="InParanoid" id="W7X6Z7"/>
<dbReference type="RefSeq" id="XP_012654329.1">
    <property type="nucleotide sequence ID" value="XM_012798875.1"/>
</dbReference>
<sequence>MYKYGIQGETSYICLLDISNASQTLISYEFKILDAQSKINFKAGVLGGYDVDNHMPEEYLGEFENNLWNKKYFNNNLVYY</sequence>
<organism evidence="1 2">
    <name type="scientific">Tetrahymena thermophila (strain SB210)</name>
    <dbReference type="NCBI Taxonomy" id="312017"/>
    <lineage>
        <taxon>Eukaryota</taxon>
        <taxon>Sar</taxon>
        <taxon>Alveolata</taxon>
        <taxon>Ciliophora</taxon>
        <taxon>Intramacronucleata</taxon>
        <taxon>Oligohymenophorea</taxon>
        <taxon>Hymenostomatida</taxon>
        <taxon>Tetrahymenina</taxon>
        <taxon>Tetrahymenidae</taxon>
        <taxon>Tetrahymena</taxon>
    </lineage>
</organism>
<evidence type="ECO:0000313" key="2">
    <source>
        <dbReference type="Proteomes" id="UP000009168"/>
    </source>
</evidence>
<proteinExistence type="predicted"/>
<keyword evidence="2" id="KW-1185">Reference proteome</keyword>
<dbReference type="Proteomes" id="UP000009168">
    <property type="component" value="Unassembled WGS sequence"/>
</dbReference>
<gene>
    <name evidence="1" type="ORF">TTHERM_000310059</name>
</gene>
<dbReference type="KEGG" id="tet:TTHERM_000310059"/>
<dbReference type="GeneID" id="24438330"/>